<evidence type="ECO:0000313" key="2">
    <source>
        <dbReference type="Proteomes" id="UP000648187"/>
    </source>
</evidence>
<sequence length="334" mass="39984">SAHPFGNRILHFSQAESYAYIDIVTVACVISEHFTSAQLRENGVQLSNNRRMEPPKSKSAKPKLWVAGHLQNDRKLIHEKLEKYKSAIDNDMESIASNASFRRFDQEAFLQPLRRSNYYSRLLKNMSKMYPSDEMKENIKLCHIIASTYANFLPDLRKYFNLRYFYQGNSEYEVGYLVNEIITRYQTMLEVFSIAQNRWYKHQDKNFINSNFMLYLYTNVLTIGKVIAHLCNMLTELEIKYQDKSMPKTGFDDYHIKKKKSKFADWDTDNEFEAFVDEYEKQLRDHKKKRRRKHRKKRLENLYIGYIPTPPDRRPNRSASRWPLEYGWSIELDW</sequence>
<protein>
    <submittedName>
        <fullName evidence="1">Uncharacterized protein</fullName>
    </submittedName>
</protein>
<dbReference type="EMBL" id="JACKWZ010000652">
    <property type="protein sequence ID" value="KAF9406012.1"/>
    <property type="molecule type" value="Genomic_DNA"/>
</dbReference>
<comment type="caution">
    <text evidence="1">The sequence shown here is derived from an EMBL/GenBank/DDBJ whole genome shotgun (WGS) entry which is preliminary data.</text>
</comment>
<accession>A0A835KWZ9</accession>
<name>A0A835KWZ9_SPOEX</name>
<dbReference type="Proteomes" id="UP000648187">
    <property type="component" value="Unassembled WGS sequence"/>
</dbReference>
<keyword evidence="2" id="KW-1185">Reference proteome</keyword>
<reference evidence="1" key="1">
    <citation type="submission" date="2020-08" db="EMBL/GenBank/DDBJ databases">
        <title>Spodoptera exigua strain:BAW_Kor-Di-RS1 Genome sequencing and assembly.</title>
        <authorList>
            <person name="Kim J."/>
            <person name="Nam H.Y."/>
            <person name="Kwon M."/>
            <person name="Choi J.H."/>
            <person name="Cho S.R."/>
            <person name="Kim G.-H."/>
        </authorList>
    </citation>
    <scope>NUCLEOTIDE SEQUENCE</scope>
    <source>
        <strain evidence="1">BAW_Kor-Di-RS1</strain>
        <tissue evidence="1">Whole-body</tissue>
    </source>
</reference>
<feature type="non-terminal residue" evidence="1">
    <location>
        <position position="334"/>
    </location>
</feature>
<organism evidence="1 2">
    <name type="scientific">Spodoptera exigua</name>
    <name type="common">Beet armyworm</name>
    <name type="synonym">Noctua fulgens</name>
    <dbReference type="NCBI Taxonomy" id="7107"/>
    <lineage>
        <taxon>Eukaryota</taxon>
        <taxon>Metazoa</taxon>
        <taxon>Ecdysozoa</taxon>
        <taxon>Arthropoda</taxon>
        <taxon>Hexapoda</taxon>
        <taxon>Insecta</taxon>
        <taxon>Pterygota</taxon>
        <taxon>Neoptera</taxon>
        <taxon>Endopterygota</taxon>
        <taxon>Lepidoptera</taxon>
        <taxon>Glossata</taxon>
        <taxon>Ditrysia</taxon>
        <taxon>Noctuoidea</taxon>
        <taxon>Noctuidae</taxon>
        <taxon>Amphipyrinae</taxon>
        <taxon>Spodoptera</taxon>
    </lineage>
</organism>
<gene>
    <name evidence="1" type="ORF">HW555_013459</name>
</gene>
<evidence type="ECO:0000313" key="1">
    <source>
        <dbReference type="EMBL" id="KAF9406012.1"/>
    </source>
</evidence>
<dbReference type="AlphaFoldDB" id="A0A835KWZ9"/>
<proteinExistence type="predicted"/>